<dbReference type="InterPro" id="IPR010722">
    <property type="entry name" value="BATS_dom"/>
</dbReference>
<dbReference type="InterPro" id="IPR013785">
    <property type="entry name" value="Aldolase_TIM"/>
</dbReference>
<feature type="binding site" evidence="8">
    <location>
        <position position="164"/>
    </location>
    <ligand>
        <name>S-adenosyl-L-methionine</name>
        <dbReference type="ChEBI" id="CHEBI:59789"/>
    </ligand>
</feature>
<dbReference type="InterPro" id="IPR024021">
    <property type="entry name" value="FeFe-hyd_HydE_rSAM"/>
</dbReference>
<keyword evidence="1 7" id="KW-0004">4Fe-4S</keyword>
<dbReference type="SFLD" id="SFLDG01060">
    <property type="entry name" value="BATS_domain_containing"/>
    <property type="match status" value="1"/>
</dbReference>
<dbReference type="GO" id="GO:0046872">
    <property type="term" value="F:metal ion binding"/>
    <property type="evidence" value="ECO:0007669"/>
    <property type="project" value="UniProtKB-KW"/>
</dbReference>
<dbReference type="InterPro" id="IPR006638">
    <property type="entry name" value="Elp3/MiaA/NifB-like_rSAM"/>
</dbReference>
<evidence type="ECO:0000259" key="9">
    <source>
        <dbReference type="PROSITE" id="PS51918"/>
    </source>
</evidence>
<dbReference type="PANTHER" id="PTHR43726:SF1">
    <property type="entry name" value="BIOTIN SYNTHASE"/>
    <property type="match status" value="1"/>
</dbReference>
<dbReference type="GO" id="GO:0044272">
    <property type="term" value="P:sulfur compound biosynthetic process"/>
    <property type="evidence" value="ECO:0007669"/>
    <property type="project" value="UniProtKB-ARBA"/>
</dbReference>
<evidence type="ECO:0000256" key="8">
    <source>
        <dbReference type="PIRSR" id="PIRSR004762-2"/>
    </source>
</evidence>
<dbReference type="EMBL" id="AP018449">
    <property type="protein sequence ID" value="BBB93470.1"/>
    <property type="molecule type" value="Genomic_DNA"/>
</dbReference>
<dbReference type="GO" id="GO:0042364">
    <property type="term" value="P:water-soluble vitamin biosynthetic process"/>
    <property type="evidence" value="ECO:0007669"/>
    <property type="project" value="UniProtKB-ARBA"/>
</dbReference>
<evidence type="ECO:0000256" key="1">
    <source>
        <dbReference type="ARBA" id="ARBA00022485"/>
    </source>
</evidence>
<evidence type="ECO:0000256" key="4">
    <source>
        <dbReference type="ARBA" id="ARBA00023004"/>
    </source>
</evidence>
<evidence type="ECO:0000313" key="10">
    <source>
        <dbReference type="EMBL" id="BBB93470.1"/>
    </source>
</evidence>
<dbReference type="PROSITE" id="PS51918">
    <property type="entry name" value="RADICAL_SAM"/>
    <property type="match status" value="1"/>
</dbReference>
<keyword evidence="2 7" id="KW-0949">S-adenosyl-L-methionine</keyword>
<dbReference type="EC" id="2.8.1.6" evidence="10"/>
<dbReference type="AlphaFoldDB" id="A0A348AQX2"/>
<sequence length="350" mass="39121">MSGIKTINDIISRAEHTHCLEKENIITLLSDEEGDELVFAAADRVGKKYVGNEVHLRGLIEFSNICKQNCLYCGLRRDNRNVKRYRLDPEAIIASAGQANSYGYRTVVLQSGEDDSFDLDTMVYIIHKIKELDMAITLSIGEKPREVYQKYREAGADRYLLRIETTDRELYERLDPGMSWDNRARCLCDLKELGFELGTGCLIGLPGQTIASLADDILFFKKMDADMIGVGPFIANKETPLGKEPNGTFELSTKVMAITRLLLPDINIPATTAMESLNPDGRVLALQRGANVVMPNVTEGEYRQLYQLYPGKICINDTPAHCHSCITGKIHSIGRTVSQGYGYRQKQAVS</sequence>
<proteinExistence type="predicted"/>
<dbReference type="InterPro" id="IPR034422">
    <property type="entry name" value="HydE/PylB-like"/>
</dbReference>
<protein>
    <submittedName>
        <fullName evidence="10">Biotin synthase</fullName>
        <ecNumber evidence="10">2.8.1.6</ecNumber>
    </submittedName>
</protein>
<dbReference type="CDD" id="cd01335">
    <property type="entry name" value="Radical_SAM"/>
    <property type="match status" value="1"/>
</dbReference>
<evidence type="ECO:0000256" key="3">
    <source>
        <dbReference type="ARBA" id="ARBA00022723"/>
    </source>
</evidence>
<keyword evidence="4 7" id="KW-0408">Iron</keyword>
<feature type="domain" description="Radical SAM core" evidence="9">
    <location>
        <begin position="52"/>
        <end position="271"/>
    </location>
</feature>
<feature type="binding site" evidence="7">
    <location>
        <position position="73"/>
    </location>
    <ligand>
        <name>[4Fe-4S] cluster</name>
        <dbReference type="ChEBI" id="CHEBI:49883"/>
        <note>4Fe-4S-S-AdoMet</note>
    </ligand>
</feature>
<dbReference type="Gene3D" id="3.20.20.70">
    <property type="entry name" value="Aldolase class I"/>
    <property type="match status" value="1"/>
</dbReference>
<evidence type="ECO:0000256" key="6">
    <source>
        <dbReference type="ARBA" id="ARBA00034078"/>
    </source>
</evidence>
<keyword evidence="5 7" id="KW-0411">Iron-sulfur</keyword>
<evidence type="ECO:0000256" key="2">
    <source>
        <dbReference type="ARBA" id="ARBA00022691"/>
    </source>
</evidence>
<dbReference type="KEGG" id="mana:MAMMFC1_04187"/>
<dbReference type="RefSeq" id="WP_162499709.1">
    <property type="nucleotide sequence ID" value="NZ_AP018449.1"/>
</dbReference>
<feature type="binding site" evidence="8">
    <location>
        <position position="183"/>
    </location>
    <ligand>
        <name>S-adenosyl-L-methionine</name>
        <dbReference type="ChEBI" id="CHEBI:59789"/>
    </ligand>
</feature>
<accession>A0A348AQX2</accession>
<dbReference type="SMART" id="SM00876">
    <property type="entry name" value="BATS"/>
    <property type="match status" value="1"/>
</dbReference>
<dbReference type="SFLD" id="SFLDF00348">
    <property type="entry name" value="FeFe_hydrogenase_maturase_(Hyd"/>
    <property type="match status" value="1"/>
</dbReference>
<dbReference type="SFLD" id="SFLDG01280">
    <property type="entry name" value="HydE/PylB-like"/>
    <property type="match status" value="1"/>
</dbReference>
<evidence type="ECO:0000256" key="5">
    <source>
        <dbReference type="ARBA" id="ARBA00023014"/>
    </source>
</evidence>
<dbReference type="PANTHER" id="PTHR43726">
    <property type="entry name" value="3-METHYLORNITHINE SYNTHASE"/>
    <property type="match status" value="1"/>
</dbReference>
<name>A0A348AQX2_9FIRM</name>
<keyword evidence="3" id="KW-0479">Metal-binding</keyword>
<dbReference type="GO" id="GO:0051539">
    <property type="term" value="F:4 iron, 4 sulfur cluster binding"/>
    <property type="evidence" value="ECO:0007669"/>
    <property type="project" value="UniProtKB-KW"/>
</dbReference>
<dbReference type="NCBIfam" id="TIGR03956">
    <property type="entry name" value="rSAM_HydE"/>
    <property type="match status" value="1"/>
</dbReference>
<feature type="binding site" evidence="8">
    <location>
        <position position="139"/>
    </location>
    <ligand>
        <name>(3R)-3-methyl-D-ornithine</name>
        <dbReference type="ChEBI" id="CHEBI:64642"/>
    </ligand>
</feature>
<evidence type="ECO:0000313" key="11">
    <source>
        <dbReference type="Proteomes" id="UP000276437"/>
    </source>
</evidence>
<organism evidence="10 11">
    <name type="scientific">Methylomusa anaerophila</name>
    <dbReference type="NCBI Taxonomy" id="1930071"/>
    <lineage>
        <taxon>Bacteria</taxon>
        <taxon>Bacillati</taxon>
        <taxon>Bacillota</taxon>
        <taxon>Negativicutes</taxon>
        <taxon>Selenomonadales</taxon>
        <taxon>Sporomusaceae</taxon>
        <taxon>Methylomusa</taxon>
    </lineage>
</organism>
<dbReference type="GO" id="GO:0004076">
    <property type="term" value="F:biotin synthase activity"/>
    <property type="evidence" value="ECO:0007669"/>
    <property type="project" value="UniProtKB-EC"/>
</dbReference>
<dbReference type="PIRSF" id="PIRSF004762">
    <property type="entry name" value="CHP00423"/>
    <property type="match status" value="1"/>
</dbReference>
<keyword evidence="11" id="KW-1185">Reference proteome</keyword>
<dbReference type="InterPro" id="IPR058240">
    <property type="entry name" value="rSAM_sf"/>
</dbReference>
<dbReference type="Pfam" id="PF04055">
    <property type="entry name" value="Radical_SAM"/>
    <property type="match status" value="1"/>
</dbReference>
<dbReference type="SFLD" id="SFLDS00029">
    <property type="entry name" value="Radical_SAM"/>
    <property type="match status" value="1"/>
</dbReference>
<dbReference type="SFLD" id="SFLDG01082">
    <property type="entry name" value="B12-binding_domain_containing"/>
    <property type="match status" value="1"/>
</dbReference>
<gene>
    <name evidence="10" type="primary">bioB_3</name>
    <name evidence="10" type="ORF">MAMMFC1_04187</name>
</gene>
<dbReference type="SUPFAM" id="SSF102114">
    <property type="entry name" value="Radical SAM enzymes"/>
    <property type="match status" value="1"/>
</dbReference>
<keyword evidence="10" id="KW-0808">Transferase</keyword>
<feature type="binding site" evidence="7">
    <location>
        <position position="66"/>
    </location>
    <ligand>
        <name>[4Fe-4S] cluster</name>
        <dbReference type="ChEBI" id="CHEBI:49883"/>
        <note>4Fe-4S-S-AdoMet</note>
    </ligand>
</feature>
<comment type="cofactor">
    <cofactor evidence="6">
        <name>[2Fe-2S] cluster</name>
        <dbReference type="ChEBI" id="CHEBI:190135"/>
    </cofactor>
</comment>
<feature type="binding site" evidence="7">
    <location>
        <position position="70"/>
    </location>
    <ligand>
        <name>[4Fe-4S] cluster</name>
        <dbReference type="ChEBI" id="CHEBI:49883"/>
        <note>4Fe-4S-S-AdoMet</note>
    </ligand>
</feature>
<dbReference type="InterPro" id="IPR007197">
    <property type="entry name" value="rSAM"/>
</dbReference>
<evidence type="ECO:0000256" key="7">
    <source>
        <dbReference type="PIRSR" id="PIRSR004762-1"/>
    </source>
</evidence>
<reference evidence="10 11" key="1">
    <citation type="journal article" date="2018" name="Int. J. Syst. Evol. Microbiol.">
        <title>Methylomusa anaerophila gen. nov., sp. nov., an anaerobic methanol-utilizing bacterium isolated from a microbial fuel cell.</title>
        <authorList>
            <person name="Amano N."/>
            <person name="Yamamuro A."/>
            <person name="Miyahara M."/>
            <person name="Kouzuma A."/>
            <person name="Abe T."/>
            <person name="Watanabe K."/>
        </authorList>
    </citation>
    <scope>NUCLEOTIDE SEQUENCE [LARGE SCALE GENOMIC DNA]</scope>
    <source>
        <strain evidence="10 11">MMFC1</strain>
    </source>
</reference>
<dbReference type="SMART" id="SM00729">
    <property type="entry name" value="Elp3"/>
    <property type="match status" value="1"/>
</dbReference>
<comment type="cofactor">
    <cofactor evidence="7">
        <name>[4Fe-4S] cluster</name>
        <dbReference type="ChEBI" id="CHEBI:49883"/>
    </cofactor>
    <text evidence="7">Binds 1 [4Fe-4S] cluster. The cluster is coordinated with 3 cysteines and an exchangeable S-adenosyl-L-methionine.</text>
</comment>
<dbReference type="Proteomes" id="UP000276437">
    <property type="component" value="Chromosome"/>
</dbReference>